<dbReference type="RefSeq" id="WP_046768080.1">
    <property type="nucleotide sequence ID" value="NZ_KQ061224.1"/>
</dbReference>
<keyword evidence="3" id="KW-1185">Reference proteome</keyword>
<dbReference type="Proteomes" id="UP000182977">
    <property type="component" value="Chromosome I"/>
</dbReference>
<evidence type="ECO:0000256" key="1">
    <source>
        <dbReference type="SAM" id="Phobius"/>
    </source>
</evidence>
<proteinExistence type="predicted"/>
<accession>A0A1H2K322</accession>
<name>A0A1H2K322_9ACTN</name>
<protein>
    <submittedName>
        <fullName evidence="2">Uncharacterized protein</fullName>
    </submittedName>
</protein>
<feature type="transmembrane region" description="Helical" evidence="1">
    <location>
        <begin position="181"/>
        <end position="207"/>
    </location>
</feature>
<dbReference type="EMBL" id="LT629791">
    <property type="protein sequence ID" value="SDU62953.1"/>
    <property type="molecule type" value="Genomic_DNA"/>
</dbReference>
<gene>
    <name evidence="2" type="ORF">SAMN04488563_3356</name>
</gene>
<evidence type="ECO:0000313" key="3">
    <source>
        <dbReference type="Proteomes" id="UP000182977"/>
    </source>
</evidence>
<reference evidence="3" key="1">
    <citation type="submission" date="2016-10" db="EMBL/GenBank/DDBJ databases">
        <authorList>
            <person name="Varghese N."/>
            <person name="Submissions S."/>
        </authorList>
    </citation>
    <scope>NUCLEOTIDE SEQUENCE [LARGE SCALE GENOMIC DNA]</scope>
    <source>
        <strain evidence="3">DSM 45079</strain>
    </source>
</reference>
<keyword evidence="1" id="KW-0812">Transmembrane</keyword>
<sequence length="214" mass="21950">MTRRIVGLLITLVVAAAGGALAWWLATPEVTPERPVTERARAAAAVLGDGHVYVDPSAAGTFTDADLARMDAAAAASDPQVFLVVWPASREAGYGPASDAMHEIGDLTGRPGLYVQVDPGVDLDATDVGIEGEYFSAYGGMDDEAPTAASAVLELIDENDGREYEVGEDTSSPFWGGTGTMIAGGLTIGALSGVCAGLLGLAGWALARRRRAAA</sequence>
<dbReference type="STRING" id="419479.SAMN04488563_3356"/>
<evidence type="ECO:0000313" key="2">
    <source>
        <dbReference type="EMBL" id="SDU62953.1"/>
    </source>
</evidence>
<keyword evidence="1" id="KW-1133">Transmembrane helix</keyword>
<keyword evidence="1" id="KW-0472">Membrane</keyword>
<dbReference type="OrthoDB" id="5192639at2"/>
<dbReference type="AlphaFoldDB" id="A0A1H2K322"/>
<organism evidence="2 3">
    <name type="scientific">Jiangella alkaliphila</name>
    <dbReference type="NCBI Taxonomy" id="419479"/>
    <lineage>
        <taxon>Bacteria</taxon>
        <taxon>Bacillati</taxon>
        <taxon>Actinomycetota</taxon>
        <taxon>Actinomycetes</taxon>
        <taxon>Jiangellales</taxon>
        <taxon>Jiangellaceae</taxon>
        <taxon>Jiangella</taxon>
    </lineage>
</organism>